<evidence type="ECO:0000256" key="1">
    <source>
        <dbReference type="ARBA" id="ARBA00010587"/>
    </source>
</evidence>
<dbReference type="GO" id="GO:0046872">
    <property type="term" value="F:metal ion binding"/>
    <property type="evidence" value="ECO:0007669"/>
    <property type="project" value="UniProtKB-KW"/>
</dbReference>
<dbReference type="Pfam" id="PF00990">
    <property type="entry name" value="GGDEF"/>
    <property type="match status" value="1"/>
</dbReference>
<dbReference type="Pfam" id="PF08447">
    <property type="entry name" value="PAS_3"/>
    <property type="match status" value="1"/>
</dbReference>
<dbReference type="CDD" id="cd01949">
    <property type="entry name" value="GGDEF"/>
    <property type="match status" value="1"/>
</dbReference>
<dbReference type="EMBL" id="AP018738">
    <property type="protein sequence ID" value="BBE50977.1"/>
    <property type="molecule type" value="Genomic_DNA"/>
</dbReference>
<gene>
    <name evidence="7" type="ORF">OYT1_ch1421</name>
</gene>
<feature type="domain" description="PAC" evidence="5">
    <location>
        <begin position="90"/>
        <end position="143"/>
    </location>
</feature>
<reference evidence="7 8" key="1">
    <citation type="submission" date="2018-06" db="EMBL/GenBank/DDBJ databases">
        <title>OYT1 Genome Sequencing.</title>
        <authorList>
            <person name="Kato S."/>
            <person name="Itoh T."/>
            <person name="Ohkuma M."/>
        </authorList>
    </citation>
    <scope>NUCLEOTIDE SEQUENCE [LARGE SCALE GENOMIC DNA]</scope>
    <source>
        <strain evidence="7 8">OYT1</strain>
    </source>
</reference>
<dbReference type="InterPro" id="IPR001610">
    <property type="entry name" value="PAC"/>
</dbReference>
<dbReference type="SMART" id="SM00091">
    <property type="entry name" value="PAS"/>
    <property type="match status" value="1"/>
</dbReference>
<dbReference type="STRING" id="1188319.OYT1_02081"/>
<dbReference type="SMART" id="SM00267">
    <property type="entry name" value="GGDEF"/>
    <property type="match status" value="1"/>
</dbReference>
<dbReference type="NCBIfam" id="TIGR00229">
    <property type="entry name" value="sensory_box"/>
    <property type="match status" value="1"/>
</dbReference>
<sequence length="447" mass="50894">MQLVGQFYTQFNSNLATLNMALDAAQESVWEWNLQTGEAKFSPQYYTLLGYLPDEFPANQQEWQSHMHPDDRAVVLQQIQRDIEQQREIHVVEFRMRTKDGRYRWMQGRGKCVECGADGHPIRMLGVNLDINDHKQMELQVSYLAYHDKLTGLANRSLFLDRLSQSLSQAKRSNTQVAVLFADLDGFKLVNDKHGHEIGDEVLKIAAQRFLACLRETDTVSRFGGDEFAIFLGGLTSQRQASIVAAKIIDAFSIPMSPPGGAICEVGVSIGISMFPENGTSLDSLLMASDQAMYDSKRHGKNSYTLFSNPEGGEVKEWITFTDTHLIGISKIDEEHRGLVNILNQLSNSWRNGDSHDEIISIFNQLLAETTKHFTTEELLMRKYEYPEHEQHELEHARLLDEAVRLRNRLSDGGELLALQTIKDWLFNHIAYEDKRMAEHLKANGVH</sequence>
<name>A0A2Z6GC08_9PROT</name>
<dbReference type="InterPro" id="IPR035965">
    <property type="entry name" value="PAS-like_dom_sf"/>
</dbReference>
<dbReference type="InterPro" id="IPR013655">
    <property type="entry name" value="PAS_fold_3"/>
</dbReference>
<dbReference type="FunFam" id="3.30.70.270:FF:000001">
    <property type="entry name" value="Diguanylate cyclase domain protein"/>
    <property type="match status" value="1"/>
</dbReference>
<dbReference type="InterPro" id="IPR016131">
    <property type="entry name" value="Haemerythrin_Fe_BS"/>
</dbReference>
<keyword evidence="3" id="KW-0408">Iron</keyword>
<feature type="domain" description="GGDEF" evidence="6">
    <location>
        <begin position="175"/>
        <end position="309"/>
    </location>
</feature>
<dbReference type="Proteomes" id="UP000033070">
    <property type="component" value="Chromosome"/>
</dbReference>
<dbReference type="Gene3D" id="3.30.450.20">
    <property type="entry name" value="PAS domain"/>
    <property type="match status" value="1"/>
</dbReference>
<dbReference type="SUPFAM" id="SSF55073">
    <property type="entry name" value="Nucleotide cyclase"/>
    <property type="match status" value="1"/>
</dbReference>
<dbReference type="PROSITE" id="PS50113">
    <property type="entry name" value="PAC"/>
    <property type="match status" value="1"/>
</dbReference>
<dbReference type="SMART" id="SM00086">
    <property type="entry name" value="PAC"/>
    <property type="match status" value="1"/>
</dbReference>
<dbReference type="Gene3D" id="1.20.120.50">
    <property type="entry name" value="Hemerythrin-like"/>
    <property type="match status" value="1"/>
</dbReference>
<dbReference type="InterPro" id="IPR035938">
    <property type="entry name" value="Hemerythrin-like_sf"/>
</dbReference>
<dbReference type="NCBIfam" id="TIGR02481">
    <property type="entry name" value="hemeryth_dom"/>
    <property type="match status" value="1"/>
</dbReference>
<feature type="domain" description="PAS" evidence="4">
    <location>
        <begin position="14"/>
        <end position="86"/>
    </location>
</feature>
<dbReference type="Gene3D" id="3.30.70.270">
    <property type="match status" value="1"/>
</dbReference>
<evidence type="ECO:0000259" key="4">
    <source>
        <dbReference type="PROSITE" id="PS50112"/>
    </source>
</evidence>
<dbReference type="InterPro" id="IPR052163">
    <property type="entry name" value="DGC-Regulatory_Protein"/>
</dbReference>
<comment type="similarity">
    <text evidence="1">Belongs to the hemerythrin family.</text>
</comment>
<keyword evidence="2" id="KW-0479">Metal-binding</keyword>
<evidence type="ECO:0000259" key="5">
    <source>
        <dbReference type="PROSITE" id="PS50113"/>
    </source>
</evidence>
<evidence type="ECO:0000256" key="3">
    <source>
        <dbReference type="ARBA" id="ARBA00023004"/>
    </source>
</evidence>
<evidence type="ECO:0000313" key="8">
    <source>
        <dbReference type="Proteomes" id="UP000033070"/>
    </source>
</evidence>
<dbReference type="InterPro" id="IPR029787">
    <property type="entry name" value="Nucleotide_cyclase"/>
</dbReference>
<protein>
    <submittedName>
        <fullName evidence="7">Cyclic di-GMP phosphodiesterase Gmr</fullName>
    </submittedName>
</protein>
<dbReference type="Pfam" id="PF01814">
    <property type="entry name" value="Hemerythrin"/>
    <property type="match status" value="1"/>
</dbReference>
<dbReference type="InterPro" id="IPR012827">
    <property type="entry name" value="Hemerythrin_metal-bd"/>
</dbReference>
<organism evidence="7 8">
    <name type="scientific">Ferriphaselus amnicola</name>
    <dbReference type="NCBI Taxonomy" id="1188319"/>
    <lineage>
        <taxon>Bacteria</taxon>
        <taxon>Pseudomonadati</taxon>
        <taxon>Pseudomonadota</taxon>
        <taxon>Betaproteobacteria</taxon>
        <taxon>Nitrosomonadales</taxon>
        <taxon>Gallionellaceae</taxon>
        <taxon>Ferriphaselus</taxon>
    </lineage>
</organism>
<keyword evidence="8" id="KW-1185">Reference proteome</keyword>
<evidence type="ECO:0000313" key="7">
    <source>
        <dbReference type="EMBL" id="BBE50977.1"/>
    </source>
</evidence>
<dbReference type="CDD" id="cd00130">
    <property type="entry name" value="PAS"/>
    <property type="match status" value="1"/>
</dbReference>
<dbReference type="NCBIfam" id="NF033749">
    <property type="entry name" value="bact_hemeryth"/>
    <property type="match status" value="1"/>
</dbReference>
<dbReference type="InterPro" id="IPR043128">
    <property type="entry name" value="Rev_trsase/Diguanyl_cyclase"/>
</dbReference>
<dbReference type="RefSeq" id="WP_119283496.1">
    <property type="nucleotide sequence ID" value="NZ_AP018738.1"/>
</dbReference>
<dbReference type="InterPro" id="IPR000014">
    <property type="entry name" value="PAS"/>
</dbReference>
<dbReference type="GO" id="GO:0003824">
    <property type="term" value="F:catalytic activity"/>
    <property type="evidence" value="ECO:0007669"/>
    <property type="project" value="UniProtKB-ARBA"/>
</dbReference>
<evidence type="ECO:0000256" key="2">
    <source>
        <dbReference type="ARBA" id="ARBA00022723"/>
    </source>
</evidence>
<dbReference type="CDD" id="cd12107">
    <property type="entry name" value="Hemerythrin"/>
    <property type="match status" value="1"/>
</dbReference>
<accession>A0A2Z6GC08</accession>
<dbReference type="PANTHER" id="PTHR46663">
    <property type="entry name" value="DIGUANYLATE CYCLASE DGCT-RELATED"/>
    <property type="match status" value="1"/>
</dbReference>
<evidence type="ECO:0000259" key="6">
    <source>
        <dbReference type="PROSITE" id="PS50887"/>
    </source>
</evidence>
<dbReference type="KEGG" id="fam:OYT1_ch1421"/>
<dbReference type="PROSITE" id="PS00550">
    <property type="entry name" value="HEMERYTHRINS"/>
    <property type="match status" value="1"/>
</dbReference>
<dbReference type="InterPro" id="IPR000700">
    <property type="entry name" value="PAS-assoc_C"/>
</dbReference>
<dbReference type="InterPro" id="IPR000160">
    <property type="entry name" value="GGDEF_dom"/>
</dbReference>
<dbReference type="SUPFAM" id="SSF47188">
    <property type="entry name" value="Hemerythrin-like"/>
    <property type="match status" value="1"/>
</dbReference>
<proteinExistence type="inferred from homology"/>
<dbReference type="AlphaFoldDB" id="A0A2Z6GC08"/>
<dbReference type="SUPFAM" id="SSF55785">
    <property type="entry name" value="PYP-like sensor domain (PAS domain)"/>
    <property type="match status" value="1"/>
</dbReference>
<dbReference type="InterPro" id="IPR012312">
    <property type="entry name" value="Hemerythrin-like"/>
</dbReference>
<dbReference type="PANTHER" id="PTHR46663:SF3">
    <property type="entry name" value="SLL0267 PROTEIN"/>
    <property type="match status" value="1"/>
</dbReference>
<dbReference type="PROSITE" id="PS50112">
    <property type="entry name" value="PAS"/>
    <property type="match status" value="1"/>
</dbReference>
<dbReference type="PROSITE" id="PS50887">
    <property type="entry name" value="GGDEF"/>
    <property type="match status" value="1"/>
</dbReference>
<dbReference type="NCBIfam" id="TIGR00254">
    <property type="entry name" value="GGDEF"/>
    <property type="match status" value="1"/>
</dbReference>